<reference evidence="1" key="1">
    <citation type="submission" date="2023-06" db="EMBL/GenBank/DDBJ databases">
        <title>Deciphering the underlying mechanisms mediating the transmission of blaNDM gene from human to animals in China.</title>
        <authorList>
            <person name="Chen K."/>
            <person name="Chen S."/>
        </authorList>
    </citation>
    <scope>NUCLEOTIDE SEQUENCE</scope>
    <source>
        <strain evidence="1">1199</strain>
    </source>
</reference>
<sequence length="31" mass="3370">MAKSTHPLLLRLAPWLLPVGTVIAWQLASSV</sequence>
<proteinExistence type="predicted"/>
<feature type="non-terminal residue" evidence="1">
    <location>
        <position position="31"/>
    </location>
</feature>
<accession>A0AAP3A5A3</accession>
<protein>
    <submittedName>
        <fullName evidence="1">Aliphatic sulfonate ABC transporter permease SsuC</fullName>
    </submittedName>
</protein>
<evidence type="ECO:0000313" key="1">
    <source>
        <dbReference type="EMBL" id="MCV5626466.1"/>
    </source>
</evidence>
<evidence type="ECO:0000313" key="2">
    <source>
        <dbReference type="Proteomes" id="UP001208624"/>
    </source>
</evidence>
<organism evidence="1 2">
    <name type="scientific">Escherichia coli</name>
    <dbReference type="NCBI Taxonomy" id="562"/>
    <lineage>
        <taxon>Bacteria</taxon>
        <taxon>Pseudomonadati</taxon>
        <taxon>Pseudomonadota</taxon>
        <taxon>Gammaproteobacteria</taxon>
        <taxon>Enterobacterales</taxon>
        <taxon>Enterobacteriaceae</taxon>
        <taxon>Escherichia</taxon>
    </lineage>
</organism>
<name>A0AAP3A5A3_ECOLX</name>
<comment type="caution">
    <text evidence="1">The sequence shown here is derived from an EMBL/GenBank/DDBJ whole genome shotgun (WGS) entry which is preliminary data.</text>
</comment>
<dbReference type="Proteomes" id="UP001208624">
    <property type="component" value="Unassembled WGS sequence"/>
</dbReference>
<dbReference type="AlphaFoldDB" id="A0AAP3A5A3"/>
<gene>
    <name evidence="1" type="primary">ssuC</name>
    <name evidence="1" type="ORF">OFN31_33095</name>
</gene>
<dbReference type="EMBL" id="JAOVKC010001607">
    <property type="protein sequence ID" value="MCV5626466.1"/>
    <property type="molecule type" value="Genomic_DNA"/>
</dbReference>